<dbReference type="EMBL" id="OB795032">
    <property type="protein sequence ID" value="CAD7431561.1"/>
    <property type="molecule type" value="Genomic_DNA"/>
</dbReference>
<keyword evidence="4 8" id="KW-0378">Hydrolase</keyword>
<evidence type="ECO:0000256" key="1">
    <source>
        <dbReference type="ARBA" id="ARBA00007648"/>
    </source>
</evidence>
<evidence type="ECO:0000259" key="10">
    <source>
        <dbReference type="PROSITE" id="PS51845"/>
    </source>
</evidence>
<keyword evidence="2" id="KW-0140">cGMP</keyword>
<evidence type="ECO:0000313" key="11">
    <source>
        <dbReference type="EMBL" id="CAD7431561.1"/>
    </source>
</evidence>
<evidence type="ECO:0000256" key="8">
    <source>
        <dbReference type="RuleBase" id="RU363067"/>
    </source>
</evidence>
<evidence type="ECO:0000256" key="6">
    <source>
        <dbReference type="PIRSR" id="PIRSR623088-2"/>
    </source>
</evidence>
<dbReference type="InterPro" id="IPR023088">
    <property type="entry name" value="PDEase"/>
</dbReference>
<feature type="active site" description="Proton donor" evidence="5">
    <location>
        <position position="560"/>
    </location>
</feature>
<sequence>MASECSAEQVCLFLRSHPEVLEKFVLEEVELEHLEQWMILRTQQPKNNSDATAIKGKNDRNQSLSRLKFCAQADSKRMLKDMALALQQNPTQACVVWELAGCVSSAVGAEEYKLYLVNNRDLEQLEVYLGKDVRFSNDERKFQILGPDVSLAQFVAQTKKPLRFSRGDPGPRFRNWLLLKHSDTAHVMLQPVMQLDGTVVAVMELCKQEGATPFHEEDQDIASSYLDWGGIAIQYTHLYLSINNQRCLKDFLLTIVNDQSRDICVSPQQFKQWFPKMHSTFGISQLTKRCDLVSIFQNILSMDALVIKVMKFAQRLVDADRASLFLVDSKNKQLYARIWDVGVHNSDDSTDMDEKFNIDANVSTLKEIRFPLGSGIAGQVAVTGKVVNITDAYCDPRFNRNIDQLTGYQTKSILCMPILIRDEVIGVVQMVNKHSGKFTKEDEEAFEMFAVYCGLALHHSQLYDKIANSEQKYRVALDILSYHNTCTEDEVEQFSKQEKPNIMPGIDEYYFDVFSLDDFEKARHAIYMFKDLFGEIKFNKNSLVRFTLTVKKNYRRIPYHNWTHGFSVANSVFCIIKHSPNLFTTNEALAMYVGSLCHDLDHRGKNNKFMLETESPLAAIYSTSIMEHHHFNQTVTILQQKGHNIFSKLTSSEYKQVLDNIKHCILATDLAMFFLNKTTLSELVTEDQFSWSNHEHRLLLKALTMTGSDLSASAKPWDLQMKTVRVIFEEFYEQGDAERDSGRIPNSMMDRRQPDQQAASQVGFLTGICVPCYNLLYRLIPTTKPLLDQCEANLKRWIEINEEVMKSKEEQLRQDKEQSLQREEEDIVSESSSGGGENNESKEYSTAKTKVSGSREEKINQKDIDKETRKDNITNPTNTSGEISAGGGDEIEDKSSQNEHNCEHSSLTKNC</sequence>
<protein>
    <recommendedName>
        <fullName evidence="8">Phosphodiesterase</fullName>
        <ecNumber evidence="8">3.1.4.-</ecNumber>
    </recommendedName>
</protein>
<comment type="similarity">
    <text evidence="1 8">Belongs to the cyclic nucleotide phosphodiesterase family.</text>
</comment>
<dbReference type="PANTHER" id="PTHR11347">
    <property type="entry name" value="CYCLIC NUCLEOTIDE PHOSPHODIESTERASE"/>
    <property type="match status" value="1"/>
</dbReference>
<feature type="binding site" evidence="6">
    <location>
        <position position="709"/>
    </location>
    <ligand>
        <name>AMP</name>
        <dbReference type="ChEBI" id="CHEBI:456215"/>
    </ligand>
</feature>
<accession>A0A7R9HQM1</accession>
<dbReference type="SUPFAM" id="SSF109604">
    <property type="entry name" value="HD-domain/PDEase-like"/>
    <property type="match status" value="1"/>
</dbReference>
<reference evidence="11" key="1">
    <citation type="submission" date="2020-11" db="EMBL/GenBank/DDBJ databases">
        <authorList>
            <person name="Tran Van P."/>
        </authorList>
    </citation>
    <scope>NUCLEOTIDE SEQUENCE</scope>
</reference>
<feature type="compositionally biased region" description="Basic and acidic residues" evidence="9">
    <location>
        <begin position="853"/>
        <end position="872"/>
    </location>
</feature>
<dbReference type="InterPro" id="IPR029016">
    <property type="entry name" value="GAF-like_dom_sf"/>
</dbReference>
<dbReference type="EC" id="3.1.4.-" evidence="8"/>
<dbReference type="InterPro" id="IPR003018">
    <property type="entry name" value="GAF"/>
</dbReference>
<dbReference type="InterPro" id="IPR023174">
    <property type="entry name" value="PDEase_CS"/>
</dbReference>
<dbReference type="Gene3D" id="3.30.450.40">
    <property type="match status" value="2"/>
</dbReference>
<dbReference type="Gene3D" id="1.10.1300.10">
    <property type="entry name" value="3'5'-cyclic nucleotide phosphodiesterase, catalytic domain"/>
    <property type="match status" value="1"/>
</dbReference>
<feature type="binding site" evidence="7">
    <location>
        <position position="564"/>
    </location>
    <ligand>
        <name>Zn(2+)</name>
        <dbReference type="ChEBI" id="CHEBI:29105"/>
        <label>1</label>
    </ligand>
</feature>
<dbReference type="GO" id="GO:0007165">
    <property type="term" value="P:signal transduction"/>
    <property type="evidence" value="ECO:0007669"/>
    <property type="project" value="InterPro"/>
</dbReference>
<dbReference type="AlphaFoldDB" id="A0A7R9HQM1"/>
<dbReference type="GO" id="GO:0004114">
    <property type="term" value="F:3',5'-cyclic-nucleotide phosphodiesterase activity"/>
    <property type="evidence" value="ECO:0007669"/>
    <property type="project" value="InterPro"/>
</dbReference>
<feature type="domain" description="PDEase" evidence="10">
    <location>
        <begin position="487"/>
        <end position="804"/>
    </location>
</feature>
<evidence type="ECO:0000256" key="4">
    <source>
        <dbReference type="ARBA" id="ARBA00022801"/>
    </source>
</evidence>
<feature type="binding site" evidence="7">
    <location>
        <position position="598"/>
    </location>
    <ligand>
        <name>Zn(2+)</name>
        <dbReference type="ChEBI" id="CHEBI:29105"/>
        <label>1</label>
    </ligand>
</feature>
<dbReference type="SUPFAM" id="SSF55781">
    <property type="entry name" value="GAF domain-like"/>
    <property type="match status" value="2"/>
</dbReference>
<feature type="binding site" evidence="6">
    <location>
        <position position="599"/>
    </location>
    <ligand>
        <name>AMP</name>
        <dbReference type="ChEBI" id="CHEBI:456215"/>
    </ligand>
</feature>
<dbReference type="SMART" id="SM00065">
    <property type="entry name" value="GAF"/>
    <property type="match status" value="2"/>
</dbReference>
<dbReference type="InterPro" id="IPR036971">
    <property type="entry name" value="PDEase_catalytic_dom_sf"/>
</dbReference>
<dbReference type="FunFam" id="1.10.1300.10:FF:000003">
    <property type="entry name" value="Phosphodiesterase"/>
    <property type="match status" value="1"/>
</dbReference>
<dbReference type="CDD" id="cd00077">
    <property type="entry name" value="HDc"/>
    <property type="match status" value="1"/>
</dbReference>
<feature type="compositionally biased region" description="Basic and acidic residues" evidence="9">
    <location>
        <begin position="893"/>
        <end position="903"/>
    </location>
</feature>
<dbReference type="PRINTS" id="PR00387">
    <property type="entry name" value="PDIESTERASE1"/>
</dbReference>
<feature type="compositionally biased region" description="Basic and acidic residues" evidence="9">
    <location>
        <begin position="807"/>
        <end position="822"/>
    </location>
</feature>
<feature type="region of interest" description="Disordered" evidence="9">
    <location>
        <begin position="807"/>
        <end position="911"/>
    </location>
</feature>
<evidence type="ECO:0000256" key="3">
    <source>
        <dbReference type="ARBA" id="ARBA00022723"/>
    </source>
</evidence>
<dbReference type="InterPro" id="IPR002073">
    <property type="entry name" value="PDEase_catalytic_dom"/>
</dbReference>
<feature type="binding site" evidence="7">
    <location>
        <position position="599"/>
    </location>
    <ligand>
        <name>Zn(2+)</name>
        <dbReference type="ChEBI" id="CHEBI:29105"/>
        <label>1</label>
    </ligand>
</feature>
<keyword evidence="3 7" id="KW-0479">Metal-binding</keyword>
<organism evidence="11">
    <name type="scientific">Timema monikensis</name>
    <dbReference type="NCBI Taxonomy" id="170555"/>
    <lineage>
        <taxon>Eukaryota</taxon>
        <taxon>Metazoa</taxon>
        <taxon>Ecdysozoa</taxon>
        <taxon>Arthropoda</taxon>
        <taxon>Hexapoda</taxon>
        <taxon>Insecta</taxon>
        <taxon>Pterygota</taxon>
        <taxon>Neoptera</taxon>
        <taxon>Polyneoptera</taxon>
        <taxon>Phasmatodea</taxon>
        <taxon>Timematodea</taxon>
        <taxon>Timematoidea</taxon>
        <taxon>Timematidae</taxon>
        <taxon>Timema</taxon>
    </lineage>
</organism>
<dbReference type="Pfam" id="PF01590">
    <property type="entry name" value="GAF"/>
    <property type="match status" value="1"/>
</dbReference>
<evidence type="ECO:0000256" key="9">
    <source>
        <dbReference type="SAM" id="MobiDB-lite"/>
    </source>
</evidence>
<feature type="binding site" evidence="7">
    <location>
        <position position="709"/>
    </location>
    <ligand>
        <name>Zn(2+)</name>
        <dbReference type="ChEBI" id="CHEBI:29105"/>
        <label>1</label>
    </ligand>
</feature>
<dbReference type="GO" id="GO:0046872">
    <property type="term" value="F:metal ion binding"/>
    <property type="evidence" value="ECO:0007669"/>
    <property type="project" value="UniProtKB-KW"/>
</dbReference>
<gene>
    <name evidence="11" type="ORF">TMSB3V08_LOCUS8289</name>
</gene>
<feature type="binding site" evidence="6">
    <location>
        <begin position="560"/>
        <end position="564"/>
    </location>
    <ligand>
        <name>AMP</name>
        <dbReference type="ChEBI" id="CHEBI:456215"/>
    </ligand>
</feature>
<dbReference type="InterPro" id="IPR003607">
    <property type="entry name" value="HD/PDEase_dom"/>
</dbReference>
<evidence type="ECO:0000256" key="7">
    <source>
        <dbReference type="PIRSR" id="PIRSR623088-3"/>
    </source>
</evidence>
<dbReference type="Pfam" id="PF00233">
    <property type="entry name" value="PDEase_I"/>
    <property type="match status" value="1"/>
</dbReference>
<comment type="cofactor">
    <cofactor evidence="8">
        <name>a divalent metal cation</name>
        <dbReference type="ChEBI" id="CHEBI:60240"/>
    </cofactor>
    <text evidence="8">Binds 2 divalent metal cations per subunit. Site 1 may preferentially bind zinc ions, while site 2 has a preference for magnesium and/or manganese ions.</text>
</comment>
<name>A0A7R9HQM1_9NEOP</name>
<evidence type="ECO:0000256" key="2">
    <source>
        <dbReference type="ARBA" id="ARBA00022535"/>
    </source>
</evidence>
<feature type="binding site" evidence="6">
    <location>
        <position position="761"/>
    </location>
    <ligand>
        <name>AMP</name>
        <dbReference type="ChEBI" id="CHEBI:456215"/>
    </ligand>
</feature>
<dbReference type="PROSITE" id="PS00126">
    <property type="entry name" value="PDEASE_I_1"/>
    <property type="match status" value="1"/>
</dbReference>
<dbReference type="FunFam" id="3.30.450.40:FF:000005">
    <property type="entry name" value="Phosphodiesterase"/>
    <property type="match status" value="1"/>
</dbReference>
<feature type="compositionally biased region" description="Polar residues" evidence="9">
    <location>
        <begin position="873"/>
        <end position="882"/>
    </location>
</feature>
<evidence type="ECO:0000256" key="5">
    <source>
        <dbReference type="PIRSR" id="PIRSR623088-1"/>
    </source>
</evidence>
<proteinExistence type="inferred from homology"/>
<feature type="binding site" evidence="7">
    <location>
        <position position="599"/>
    </location>
    <ligand>
        <name>Zn(2+)</name>
        <dbReference type="ChEBI" id="CHEBI:29105"/>
        <label>2</label>
    </ligand>
</feature>
<dbReference type="PROSITE" id="PS51845">
    <property type="entry name" value="PDEASE_I_2"/>
    <property type="match status" value="1"/>
</dbReference>